<evidence type="ECO:0000313" key="3">
    <source>
        <dbReference type="Proteomes" id="UP000182841"/>
    </source>
</evidence>
<gene>
    <name evidence="2" type="ORF">SAMN05421870_102141</name>
</gene>
<evidence type="ECO:0000259" key="1">
    <source>
        <dbReference type="PROSITE" id="PS50943"/>
    </source>
</evidence>
<dbReference type="PROSITE" id="PS50943">
    <property type="entry name" value="HTH_CROC1"/>
    <property type="match status" value="1"/>
</dbReference>
<dbReference type="SUPFAM" id="SSF47413">
    <property type="entry name" value="lambda repressor-like DNA-binding domains"/>
    <property type="match status" value="1"/>
</dbReference>
<dbReference type="InterPro" id="IPR001387">
    <property type="entry name" value="Cro/C1-type_HTH"/>
</dbReference>
<dbReference type="GO" id="GO:0003677">
    <property type="term" value="F:DNA binding"/>
    <property type="evidence" value="ECO:0007669"/>
    <property type="project" value="InterPro"/>
</dbReference>
<dbReference type="Pfam" id="PF13560">
    <property type="entry name" value="HTH_31"/>
    <property type="match status" value="1"/>
</dbReference>
<protein>
    <submittedName>
        <fullName evidence="2">Helix-turn-helix domain-containing protein</fullName>
    </submittedName>
</protein>
<organism evidence="2 3">
    <name type="scientific">Streptomyces qinglanensis</name>
    <dbReference type="NCBI Taxonomy" id="943816"/>
    <lineage>
        <taxon>Bacteria</taxon>
        <taxon>Bacillati</taxon>
        <taxon>Actinomycetota</taxon>
        <taxon>Actinomycetes</taxon>
        <taxon>Kitasatosporales</taxon>
        <taxon>Streptomycetaceae</taxon>
        <taxon>Streptomyces</taxon>
    </lineage>
</organism>
<dbReference type="OrthoDB" id="4498936at2"/>
<evidence type="ECO:0000313" key="2">
    <source>
        <dbReference type="EMBL" id="SER49648.1"/>
    </source>
</evidence>
<dbReference type="Gene3D" id="1.10.260.40">
    <property type="entry name" value="lambda repressor-like DNA-binding domains"/>
    <property type="match status" value="1"/>
</dbReference>
<sequence length="423" mass="44727">MNWSEQAIRDAARAGDYGRVVKRARTAANLSQGQLGEACGMSQSAISRLEGRGAGSYDTAQLSLVAAQLQIPPHLVGMADHTAAIVARGDGNGTDVERRNFLGGVAAVAAAPAFSMAPTQQAHAARTGQAATLRVATTAFRRLDGTTPSRQLVDTVLSHLKLTQSIAQNAESEAERTRLSAVGSEVASLAGWLHWDMGDNGSARTWYGASIKAARRAANPLLAAYQLGSLAQFEAHSGNAAQGLGLIQSARNQLGPNMPAIADAWLSAVEALAHAAAGAEGSADQALRAAARRAQQIEQEDAPPWPWVFSFTETKVAATRVSCGARLGLPRWIAREQDSTSAVMNTGHEKQRALLQLDMASGHVAAGRLDGAFTMAARALEVGLRYKSGRIVERARAVRRSYSGPTPPKVVRDFDDRLHGVFL</sequence>
<dbReference type="Proteomes" id="UP000182841">
    <property type="component" value="Unassembled WGS sequence"/>
</dbReference>
<dbReference type="SMART" id="SM00530">
    <property type="entry name" value="HTH_XRE"/>
    <property type="match status" value="1"/>
</dbReference>
<dbReference type="AlphaFoldDB" id="A0A1H9PN88"/>
<accession>A0A1H9PN88</accession>
<proteinExistence type="predicted"/>
<dbReference type="EMBL" id="FOGO01000002">
    <property type="protein sequence ID" value="SER49648.1"/>
    <property type="molecule type" value="Genomic_DNA"/>
</dbReference>
<dbReference type="CDD" id="cd00093">
    <property type="entry name" value="HTH_XRE"/>
    <property type="match status" value="1"/>
</dbReference>
<dbReference type="RefSeq" id="WP_074998920.1">
    <property type="nucleotide sequence ID" value="NZ_FOGO01000002.1"/>
</dbReference>
<reference evidence="3" key="1">
    <citation type="submission" date="2016-10" db="EMBL/GenBank/DDBJ databases">
        <authorList>
            <person name="Varghese N."/>
            <person name="Submissions S."/>
        </authorList>
    </citation>
    <scope>NUCLEOTIDE SEQUENCE [LARGE SCALE GENOMIC DNA]</scope>
    <source>
        <strain evidence="3">CGMCC 4.6825</strain>
    </source>
</reference>
<name>A0A1H9PN88_9ACTN</name>
<dbReference type="InterPro" id="IPR010982">
    <property type="entry name" value="Lambda_DNA-bd_dom_sf"/>
</dbReference>
<keyword evidence="3" id="KW-1185">Reference proteome</keyword>
<feature type="domain" description="HTH cro/C1-type" evidence="1">
    <location>
        <begin position="21"/>
        <end position="76"/>
    </location>
</feature>